<evidence type="ECO:0000313" key="1">
    <source>
        <dbReference type="EMBL" id="AKF12898.1"/>
    </source>
</evidence>
<organism evidence="1 2">
    <name type="scientific">Sinorhizobium phage phiM7</name>
    <dbReference type="NCBI Taxonomy" id="1647403"/>
    <lineage>
        <taxon>Viruses</taxon>
        <taxon>Duplodnaviria</taxon>
        <taxon>Heunggongvirae</taxon>
        <taxon>Uroviricota</taxon>
        <taxon>Caudoviricetes</taxon>
        <taxon>Emdodecavirus</taxon>
        <taxon>Emdodecavirus M7</taxon>
    </lineage>
</organism>
<dbReference type="Proteomes" id="UP000221947">
    <property type="component" value="Segment"/>
</dbReference>
<sequence>MIVDLFMVYQFLKRLAKPFDKWEAYKLGIIDAEGNILKSQRELTRVAEREAFSKFDLVILNLKKLIAKLPGGSTKLGTIAAVMYLMKEDVSEDGNINEELFEAYIVEVEGSAVPSTNTGNIPDTVAKKSPVLKRKEKSLLK</sequence>
<keyword evidence="2" id="KW-1185">Reference proteome</keyword>
<protein>
    <submittedName>
        <fullName evidence="1">Uncharacterized protein</fullName>
    </submittedName>
</protein>
<dbReference type="EMBL" id="KR052480">
    <property type="protein sequence ID" value="AKF12898.1"/>
    <property type="molecule type" value="Genomic_DNA"/>
</dbReference>
<accession>A0A0F6SIR2</accession>
<proteinExistence type="predicted"/>
<gene>
    <name evidence="1" type="ORF">PHIM7_353</name>
</gene>
<evidence type="ECO:0000313" key="2">
    <source>
        <dbReference type="Proteomes" id="UP000221947"/>
    </source>
</evidence>
<reference evidence="1 2" key="1">
    <citation type="submission" date="2015-04" db="EMBL/GenBank/DDBJ databases">
        <authorList>
            <person name="Schouten J.T."/>
            <person name="Crockett J.T."/>
            <person name="Hodson T.S."/>
            <person name="Hyde J.R."/>
            <person name="Smith T.A."/>
            <person name="Merrill B.D."/>
            <person name="Crook M.B."/>
            <person name="Griffitts J.S."/>
            <person name="Burnett S.H."/>
            <person name="Grose J.H."/>
            <person name="Breakwell D.P."/>
        </authorList>
    </citation>
    <scope>NUCLEOTIDE SEQUENCE [LARGE SCALE GENOMIC DNA]</scope>
</reference>
<name>A0A0F6SIR2_9CAUD</name>